<evidence type="ECO:0008006" key="3">
    <source>
        <dbReference type="Google" id="ProtNLM"/>
    </source>
</evidence>
<reference evidence="1 2" key="1">
    <citation type="submission" date="2024-09" db="EMBL/GenBank/DDBJ databases">
        <authorList>
            <person name="Sun Q."/>
            <person name="Mori K."/>
        </authorList>
    </citation>
    <scope>NUCLEOTIDE SEQUENCE [LARGE SCALE GENOMIC DNA]</scope>
    <source>
        <strain evidence="1 2">TBRC 7907</strain>
    </source>
</reference>
<accession>A0ABV5ZWU3</accession>
<sequence length="361" mass="39651">MSLSHAERIAAHGTVSTALTLLSDQRLGRLLDEAKVLGTGIGGTASLVEIDGVRVFVKRVPLTDLERRPENVLSTANVFQLPTYLQYGVGSPGFGVWREVAANVMATNWVLGGECESFPLTYHWRVLDGPERVGLTADQLSEVDSTVEFWHGAEALRERLHANARASASVLLFQEYLPQDLHDWLGTQVEGDIEAAAGMVERELRAATSFMNSRGLFHFDAHFRNILTDGKRLYLADLGLATSSRFELSEAESEFVERNATHDECYVVMHLVNWLVTNLSGAVPPGATIPVERNDYIRRVAEGEEPVGLPPVAAAIVRRYAPVVVVVNQFYWNLFGESRATPYPAGEIERACAATGFAAAR</sequence>
<keyword evidence="2" id="KW-1185">Reference proteome</keyword>
<evidence type="ECO:0000313" key="1">
    <source>
        <dbReference type="EMBL" id="MFB9905365.1"/>
    </source>
</evidence>
<dbReference type="Proteomes" id="UP001589693">
    <property type="component" value="Unassembled WGS sequence"/>
</dbReference>
<dbReference type="Gene3D" id="1.10.510.10">
    <property type="entry name" value="Transferase(Phosphotransferase) domain 1"/>
    <property type="match status" value="1"/>
</dbReference>
<name>A0ABV5ZWU3_9PSEU</name>
<gene>
    <name evidence="1" type="ORF">ACFFQA_15630</name>
</gene>
<protein>
    <recommendedName>
        <fullName evidence="3">Protein kinase domain-containing protein</fullName>
    </recommendedName>
</protein>
<organism evidence="1 2">
    <name type="scientific">Allokutzneria oryzae</name>
    <dbReference type="NCBI Taxonomy" id="1378989"/>
    <lineage>
        <taxon>Bacteria</taxon>
        <taxon>Bacillati</taxon>
        <taxon>Actinomycetota</taxon>
        <taxon>Actinomycetes</taxon>
        <taxon>Pseudonocardiales</taxon>
        <taxon>Pseudonocardiaceae</taxon>
        <taxon>Allokutzneria</taxon>
    </lineage>
</organism>
<evidence type="ECO:0000313" key="2">
    <source>
        <dbReference type="Proteomes" id="UP001589693"/>
    </source>
</evidence>
<dbReference type="InterPro" id="IPR011009">
    <property type="entry name" value="Kinase-like_dom_sf"/>
</dbReference>
<dbReference type="SUPFAM" id="SSF56112">
    <property type="entry name" value="Protein kinase-like (PK-like)"/>
    <property type="match status" value="1"/>
</dbReference>
<proteinExistence type="predicted"/>
<comment type="caution">
    <text evidence="1">The sequence shown here is derived from an EMBL/GenBank/DDBJ whole genome shotgun (WGS) entry which is preliminary data.</text>
</comment>
<dbReference type="RefSeq" id="WP_377852670.1">
    <property type="nucleotide sequence ID" value="NZ_JBHLZU010000012.1"/>
</dbReference>
<dbReference type="EMBL" id="JBHLZU010000012">
    <property type="protein sequence ID" value="MFB9905365.1"/>
    <property type="molecule type" value="Genomic_DNA"/>
</dbReference>